<dbReference type="InterPro" id="IPR010879">
    <property type="entry name" value="DUF1508"/>
</dbReference>
<dbReference type="InterPro" id="IPR051141">
    <property type="entry name" value="UPF0339_domain"/>
</dbReference>
<dbReference type="PANTHER" id="PTHR40606">
    <property type="match status" value="1"/>
</dbReference>
<evidence type="ECO:0000259" key="3">
    <source>
        <dbReference type="Pfam" id="PF07411"/>
    </source>
</evidence>
<feature type="region of interest" description="Disordered" evidence="2">
    <location>
        <begin position="41"/>
        <end position="61"/>
    </location>
</feature>
<organism evidence="4 5">
    <name type="scientific">Pantoea dispersa</name>
    <dbReference type="NCBI Taxonomy" id="59814"/>
    <lineage>
        <taxon>Bacteria</taxon>
        <taxon>Pseudomonadati</taxon>
        <taxon>Pseudomonadota</taxon>
        <taxon>Gammaproteobacteria</taxon>
        <taxon>Enterobacterales</taxon>
        <taxon>Erwiniaceae</taxon>
        <taxon>Pantoea</taxon>
    </lineage>
</organism>
<protein>
    <submittedName>
        <fullName evidence="4">DUF1508 domain-containing protein</fullName>
    </submittedName>
</protein>
<dbReference type="SUPFAM" id="SSF160113">
    <property type="entry name" value="YegP-like"/>
    <property type="match status" value="1"/>
</dbReference>
<dbReference type="InterPro" id="IPR036913">
    <property type="entry name" value="YegP-like_sf"/>
</dbReference>
<comment type="similarity">
    <text evidence="1">Belongs to the UPF0339 family. Duplicated subfamily.</text>
</comment>
<gene>
    <name evidence="4" type="ORF">FK492_15615</name>
</gene>
<evidence type="ECO:0000256" key="1">
    <source>
        <dbReference type="ARBA" id="ARBA00007576"/>
    </source>
</evidence>
<reference evidence="4 5" key="1">
    <citation type="submission" date="2019-06" db="EMBL/GenBank/DDBJ databases">
        <title>Pantoea dispersa Assembly.</title>
        <authorList>
            <person name="Wang J."/>
        </authorList>
    </citation>
    <scope>NUCLEOTIDE SEQUENCE [LARGE SCALE GENOMIC DNA]</scope>
    <source>
        <strain evidence="5">bio</strain>
    </source>
</reference>
<dbReference type="Gene3D" id="3.30.160.160">
    <property type="entry name" value="YegP-like"/>
    <property type="match status" value="1"/>
</dbReference>
<feature type="domain" description="DUF1508" evidence="3">
    <location>
        <begin position="13"/>
        <end position="59"/>
    </location>
</feature>
<sequence>MGYYVLRKSDTASSQKYWFVLKASNGETIATSEMYSSKQAAENGIRSVQQNGTSTTIHDET</sequence>
<evidence type="ECO:0000313" key="5">
    <source>
        <dbReference type="Proteomes" id="UP000319715"/>
    </source>
</evidence>
<accession>A0ABY2ZVA4</accession>
<evidence type="ECO:0000313" key="4">
    <source>
        <dbReference type="EMBL" id="TQC71209.1"/>
    </source>
</evidence>
<comment type="caution">
    <text evidence="4">The sequence shown here is derived from an EMBL/GenBank/DDBJ whole genome shotgun (WGS) entry which is preliminary data.</text>
</comment>
<dbReference type="EMBL" id="VICF01000006">
    <property type="protein sequence ID" value="TQC71209.1"/>
    <property type="molecule type" value="Genomic_DNA"/>
</dbReference>
<keyword evidence="5" id="KW-1185">Reference proteome</keyword>
<name>A0ABY2ZVA4_9GAMM</name>
<dbReference type="Proteomes" id="UP000319715">
    <property type="component" value="Unassembled WGS sequence"/>
</dbReference>
<dbReference type="PANTHER" id="PTHR40606:SF1">
    <property type="entry name" value="UPF0339 PROTEIN YEGP"/>
    <property type="match status" value="1"/>
</dbReference>
<evidence type="ECO:0000256" key="2">
    <source>
        <dbReference type="SAM" id="MobiDB-lite"/>
    </source>
</evidence>
<proteinExistence type="inferred from homology"/>
<dbReference type="RefSeq" id="WP_058758254.1">
    <property type="nucleotide sequence ID" value="NZ_JABMIL010000011.1"/>
</dbReference>
<dbReference type="Pfam" id="PF07411">
    <property type="entry name" value="DUF1508"/>
    <property type="match status" value="1"/>
</dbReference>